<gene>
    <name evidence="2" type="ORF">CR513_26292</name>
</gene>
<keyword evidence="3" id="KW-1185">Reference proteome</keyword>
<comment type="caution">
    <text evidence="2">The sequence shown here is derived from an EMBL/GenBank/DDBJ whole genome shotgun (WGS) entry which is preliminary data.</text>
</comment>
<feature type="non-terminal residue" evidence="2">
    <location>
        <position position="1"/>
    </location>
</feature>
<name>A0A371GMB7_MUCPR</name>
<dbReference type="AlphaFoldDB" id="A0A371GMB7"/>
<proteinExistence type="predicted"/>
<dbReference type="PANTHER" id="PTHR35046:SF9">
    <property type="entry name" value="RNA-DIRECTED DNA POLYMERASE"/>
    <property type="match status" value="1"/>
</dbReference>
<dbReference type="OrthoDB" id="1938712at2759"/>
<feature type="region of interest" description="Disordered" evidence="1">
    <location>
        <begin position="1"/>
        <end position="27"/>
    </location>
</feature>
<evidence type="ECO:0000313" key="2">
    <source>
        <dbReference type="EMBL" id="RDX91689.1"/>
    </source>
</evidence>
<evidence type="ECO:0008006" key="4">
    <source>
        <dbReference type="Google" id="ProtNLM"/>
    </source>
</evidence>
<organism evidence="2 3">
    <name type="scientific">Mucuna pruriens</name>
    <name type="common">Velvet bean</name>
    <name type="synonym">Dolichos pruriens</name>
    <dbReference type="NCBI Taxonomy" id="157652"/>
    <lineage>
        <taxon>Eukaryota</taxon>
        <taxon>Viridiplantae</taxon>
        <taxon>Streptophyta</taxon>
        <taxon>Embryophyta</taxon>
        <taxon>Tracheophyta</taxon>
        <taxon>Spermatophyta</taxon>
        <taxon>Magnoliopsida</taxon>
        <taxon>eudicotyledons</taxon>
        <taxon>Gunneridae</taxon>
        <taxon>Pentapetalae</taxon>
        <taxon>rosids</taxon>
        <taxon>fabids</taxon>
        <taxon>Fabales</taxon>
        <taxon>Fabaceae</taxon>
        <taxon>Papilionoideae</taxon>
        <taxon>50 kb inversion clade</taxon>
        <taxon>NPAAA clade</taxon>
        <taxon>indigoferoid/millettioid clade</taxon>
        <taxon>Phaseoleae</taxon>
        <taxon>Mucuna</taxon>
    </lineage>
</organism>
<dbReference type="Proteomes" id="UP000257109">
    <property type="component" value="Unassembled WGS sequence"/>
</dbReference>
<accession>A0A371GMB7</accession>
<evidence type="ECO:0000256" key="1">
    <source>
        <dbReference type="SAM" id="MobiDB-lite"/>
    </source>
</evidence>
<evidence type="ECO:0000313" key="3">
    <source>
        <dbReference type="Proteomes" id="UP000257109"/>
    </source>
</evidence>
<sequence length="115" mass="12961">VHQSEKASQAVPFDNPRPLSSLPVFPQSRETPLEAPCTTVRMESVSEKNGLYLYIHKLGFRDVHHVCERCLTYKIAKSKASSKGLYTPLPIPTTRSIDISMDFVLGLPRTKKTIY</sequence>
<protein>
    <recommendedName>
        <fullName evidence="4">Integrase zinc-binding domain-containing protein</fullName>
    </recommendedName>
</protein>
<reference evidence="2" key="1">
    <citation type="submission" date="2018-05" db="EMBL/GenBank/DDBJ databases">
        <title>Draft genome of Mucuna pruriens seed.</title>
        <authorList>
            <person name="Nnadi N.E."/>
            <person name="Vos R."/>
            <person name="Hasami M.H."/>
            <person name="Devisetty U.K."/>
            <person name="Aguiy J.C."/>
        </authorList>
    </citation>
    <scope>NUCLEOTIDE SEQUENCE [LARGE SCALE GENOMIC DNA]</scope>
    <source>
        <strain evidence="2">JCA_2017</strain>
    </source>
</reference>
<dbReference type="EMBL" id="QJKJ01005056">
    <property type="protein sequence ID" value="RDX91689.1"/>
    <property type="molecule type" value="Genomic_DNA"/>
</dbReference>
<dbReference type="PANTHER" id="PTHR35046">
    <property type="entry name" value="ZINC KNUCKLE (CCHC-TYPE) FAMILY PROTEIN"/>
    <property type="match status" value="1"/>
</dbReference>